<feature type="region of interest" description="Disordered" evidence="12">
    <location>
        <begin position="132"/>
        <end position="280"/>
    </location>
</feature>
<evidence type="ECO:0000256" key="10">
    <source>
        <dbReference type="ARBA" id="ARBA00023136"/>
    </source>
</evidence>
<gene>
    <name evidence="14" type="ORF">PSNMU_V1.4_AUG-EV-PASAV3_0118860</name>
</gene>
<reference evidence="14 15" key="1">
    <citation type="submission" date="2019-01" db="EMBL/GenBank/DDBJ databases">
        <authorList>
            <person name="Ferrante I. M."/>
        </authorList>
    </citation>
    <scope>NUCLEOTIDE SEQUENCE [LARGE SCALE GENOMIC DNA]</scope>
    <source>
        <strain evidence="14 15">B856</strain>
    </source>
</reference>
<evidence type="ECO:0000256" key="5">
    <source>
        <dbReference type="ARBA" id="ARBA00022679"/>
    </source>
</evidence>
<organism evidence="14 15">
    <name type="scientific">Pseudo-nitzschia multistriata</name>
    <dbReference type="NCBI Taxonomy" id="183589"/>
    <lineage>
        <taxon>Eukaryota</taxon>
        <taxon>Sar</taxon>
        <taxon>Stramenopiles</taxon>
        <taxon>Ochrophyta</taxon>
        <taxon>Bacillariophyta</taxon>
        <taxon>Bacillariophyceae</taxon>
        <taxon>Bacillariophycidae</taxon>
        <taxon>Bacillariales</taxon>
        <taxon>Bacillariaceae</taxon>
        <taxon>Pseudo-nitzschia</taxon>
    </lineage>
</organism>
<evidence type="ECO:0000256" key="1">
    <source>
        <dbReference type="ARBA" id="ARBA00000900"/>
    </source>
</evidence>
<dbReference type="Pfam" id="PF00097">
    <property type="entry name" value="zf-C3HC4"/>
    <property type="match status" value="1"/>
</dbReference>
<evidence type="ECO:0000256" key="4">
    <source>
        <dbReference type="ARBA" id="ARBA00012483"/>
    </source>
</evidence>
<dbReference type="InterPro" id="IPR045103">
    <property type="entry name" value="RNF5/RNF185-like"/>
</dbReference>
<comment type="pathway">
    <text evidence="3">Protein modification; protein ubiquitination.</text>
</comment>
<keyword evidence="7 11" id="KW-0863">Zinc-finger</keyword>
<dbReference type="PANTHER" id="PTHR12313">
    <property type="entry name" value="E3 UBIQUITIN-PROTEIN LIGASE RNF5-RELATED"/>
    <property type="match status" value="1"/>
</dbReference>
<dbReference type="Gene3D" id="3.30.40.10">
    <property type="entry name" value="Zinc/RING finger domain, C3HC4 (zinc finger)"/>
    <property type="match status" value="1"/>
</dbReference>
<dbReference type="GO" id="GO:0016567">
    <property type="term" value="P:protein ubiquitination"/>
    <property type="evidence" value="ECO:0007669"/>
    <property type="project" value="UniProtKB-UniPathway"/>
</dbReference>
<dbReference type="InterPro" id="IPR013083">
    <property type="entry name" value="Znf_RING/FYVE/PHD"/>
</dbReference>
<dbReference type="GO" id="GO:0008270">
    <property type="term" value="F:zinc ion binding"/>
    <property type="evidence" value="ECO:0007669"/>
    <property type="project" value="UniProtKB-KW"/>
</dbReference>
<dbReference type="GO" id="GO:0006511">
    <property type="term" value="P:ubiquitin-dependent protein catabolic process"/>
    <property type="evidence" value="ECO:0007669"/>
    <property type="project" value="InterPro"/>
</dbReference>
<sequence length="376" mass="40589">MSSCEISGHPAGEPDAAAGAGCKPKAESECGATAVSTDSRFSCNICFEEVVEPVVTRCGHLYCWPCLFQWLEPGMRRGERETLGIGLPPSALYGNTRIGDDSRRVCPVCKSECPLSSIIPVYVRAKTPRAGTPYSVFRSTPATKEHAYNPSSSNNSLEEPRPTEGIQTPEETGSQVNGTENDSEIANRGTNAETGLRQRRIQHNPEDDAGHLHRGTVPVPNRPSVRRIPPEQQQQEEPSSPSLSSRISPRESPRATPSNPYRVGGLDIAPRSPNGHNASLTHGILSSFQRAAADYYRISTTSNGSRDGQGPDGTRSIPSLHDLSRNGGGRSGTGGYYYGSEGDGTSPIDVNSETTQYLSRLLIMFTSFVMFCFLLV</sequence>
<dbReference type="EC" id="2.3.2.27" evidence="4"/>
<keyword evidence="6" id="KW-0479">Metal-binding</keyword>
<feature type="compositionally biased region" description="Low complexity" evidence="12">
    <location>
        <begin position="226"/>
        <end position="247"/>
    </location>
</feature>
<evidence type="ECO:0000256" key="12">
    <source>
        <dbReference type="SAM" id="MobiDB-lite"/>
    </source>
</evidence>
<keyword evidence="8" id="KW-0833">Ubl conjugation pathway</keyword>
<name>A0A448ZRS7_9STRA</name>
<dbReference type="SMART" id="SM00184">
    <property type="entry name" value="RING"/>
    <property type="match status" value="1"/>
</dbReference>
<protein>
    <recommendedName>
        <fullName evidence="4">RING-type E3 ubiquitin transferase</fullName>
        <ecNumber evidence="4">2.3.2.27</ecNumber>
    </recommendedName>
</protein>
<dbReference type="PROSITE" id="PS50089">
    <property type="entry name" value="ZF_RING_2"/>
    <property type="match status" value="1"/>
</dbReference>
<keyword evidence="10" id="KW-0472">Membrane</keyword>
<feature type="domain" description="RING-type" evidence="13">
    <location>
        <begin position="43"/>
        <end position="110"/>
    </location>
</feature>
<evidence type="ECO:0000256" key="2">
    <source>
        <dbReference type="ARBA" id="ARBA00004308"/>
    </source>
</evidence>
<dbReference type="InterPro" id="IPR017907">
    <property type="entry name" value="Znf_RING_CS"/>
</dbReference>
<dbReference type="AlphaFoldDB" id="A0A448ZRS7"/>
<dbReference type="Proteomes" id="UP000291116">
    <property type="component" value="Unassembled WGS sequence"/>
</dbReference>
<accession>A0A448ZRS7</accession>
<comment type="subcellular location">
    <subcellularLocation>
        <location evidence="2">Endomembrane system</location>
    </subcellularLocation>
</comment>
<feature type="region of interest" description="Disordered" evidence="12">
    <location>
        <begin position="300"/>
        <end position="347"/>
    </location>
</feature>
<evidence type="ECO:0000256" key="8">
    <source>
        <dbReference type="ARBA" id="ARBA00022786"/>
    </source>
</evidence>
<dbReference type="CDD" id="cd16534">
    <property type="entry name" value="RING-HC_RNF5-like"/>
    <property type="match status" value="1"/>
</dbReference>
<dbReference type="GO" id="GO:0061630">
    <property type="term" value="F:ubiquitin protein ligase activity"/>
    <property type="evidence" value="ECO:0007669"/>
    <property type="project" value="UniProtKB-EC"/>
</dbReference>
<feature type="compositionally biased region" description="Gly residues" evidence="12">
    <location>
        <begin position="326"/>
        <end position="337"/>
    </location>
</feature>
<evidence type="ECO:0000313" key="14">
    <source>
        <dbReference type="EMBL" id="VEU44752.1"/>
    </source>
</evidence>
<keyword evidence="5" id="KW-0808">Transferase</keyword>
<dbReference type="SUPFAM" id="SSF57850">
    <property type="entry name" value="RING/U-box"/>
    <property type="match status" value="1"/>
</dbReference>
<dbReference type="OrthoDB" id="29886at2759"/>
<dbReference type="GO" id="GO:0005783">
    <property type="term" value="C:endoplasmic reticulum"/>
    <property type="evidence" value="ECO:0007669"/>
    <property type="project" value="InterPro"/>
</dbReference>
<feature type="compositionally biased region" description="Polar residues" evidence="12">
    <location>
        <begin position="165"/>
        <end position="180"/>
    </location>
</feature>
<keyword evidence="9" id="KW-0862">Zinc</keyword>
<proteinExistence type="predicted"/>
<evidence type="ECO:0000259" key="13">
    <source>
        <dbReference type="PROSITE" id="PS50089"/>
    </source>
</evidence>
<evidence type="ECO:0000256" key="6">
    <source>
        <dbReference type="ARBA" id="ARBA00022723"/>
    </source>
</evidence>
<evidence type="ECO:0000256" key="7">
    <source>
        <dbReference type="ARBA" id="ARBA00022771"/>
    </source>
</evidence>
<dbReference type="InterPro" id="IPR018957">
    <property type="entry name" value="Znf_C3HC4_RING-type"/>
</dbReference>
<keyword evidence="15" id="KW-1185">Reference proteome</keyword>
<comment type="catalytic activity">
    <reaction evidence="1">
        <text>S-ubiquitinyl-[E2 ubiquitin-conjugating enzyme]-L-cysteine + [acceptor protein]-L-lysine = [E2 ubiquitin-conjugating enzyme]-L-cysteine + N(6)-ubiquitinyl-[acceptor protein]-L-lysine.</text>
        <dbReference type="EC" id="2.3.2.27"/>
    </reaction>
</comment>
<dbReference type="PROSITE" id="PS00518">
    <property type="entry name" value="ZF_RING_1"/>
    <property type="match status" value="1"/>
</dbReference>
<dbReference type="InterPro" id="IPR001841">
    <property type="entry name" value="Znf_RING"/>
</dbReference>
<evidence type="ECO:0000313" key="15">
    <source>
        <dbReference type="Proteomes" id="UP000291116"/>
    </source>
</evidence>
<dbReference type="EMBL" id="CAACVS010000663">
    <property type="protein sequence ID" value="VEU44752.1"/>
    <property type="molecule type" value="Genomic_DNA"/>
</dbReference>
<dbReference type="UniPathway" id="UPA00143"/>
<evidence type="ECO:0000256" key="3">
    <source>
        <dbReference type="ARBA" id="ARBA00004906"/>
    </source>
</evidence>
<evidence type="ECO:0000256" key="11">
    <source>
        <dbReference type="PROSITE-ProRule" id="PRU00175"/>
    </source>
</evidence>
<evidence type="ECO:0000256" key="9">
    <source>
        <dbReference type="ARBA" id="ARBA00022833"/>
    </source>
</evidence>